<reference evidence="2" key="1">
    <citation type="submission" date="2013-05" db="EMBL/GenBank/DDBJ databases">
        <title>Genome assembly of Cystobacter fuscus DSM 2262.</title>
        <authorList>
            <person name="Sharma G."/>
            <person name="Khatri I."/>
            <person name="Kaur C."/>
            <person name="Mayilraj S."/>
            <person name="Subramanian S."/>
        </authorList>
    </citation>
    <scope>NUCLEOTIDE SEQUENCE [LARGE SCALE GENOMIC DNA]</scope>
    <source>
        <strain evidence="2">DSM 2262</strain>
    </source>
</reference>
<dbReference type="EMBL" id="ANAH02000049">
    <property type="protein sequence ID" value="EPX57542.1"/>
    <property type="molecule type" value="Genomic_DNA"/>
</dbReference>
<comment type="caution">
    <text evidence="2">The sequence shown here is derived from an EMBL/GenBank/DDBJ whole genome shotgun (WGS) entry which is preliminary data.</text>
</comment>
<feature type="region of interest" description="Disordered" evidence="1">
    <location>
        <begin position="105"/>
        <end position="144"/>
    </location>
</feature>
<sequence>MKSATSSRSEGSGQLLVSIVVRCGNALRTTTQWVLADFLLVVPPASRVETPVDSPPAPAVRDSEHEHQEQDQGGCNGEPAIHEFLLWWTSSTSRLTGVGADQVEAACRPTHDGDGAVRHEHGLAPTHDSSQSGKPQPSLRSLST</sequence>
<proteinExistence type="predicted"/>
<name>S9P5P5_CYSF2</name>
<feature type="compositionally biased region" description="Basic and acidic residues" evidence="1">
    <location>
        <begin position="61"/>
        <end position="70"/>
    </location>
</feature>
<feature type="compositionally biased region" description="Basic and acidic residues" evidence="1">
    <location>
        <begin position="109"/>
        <end position="122"/>
    </location>
</feature>
<gene>
    <name evidence="2" type="ORF">D187_009816</name>
</gene>
<feature type="compositionally biased region" description="Polar residues" evidence="1">
    <location>
        <begin position="127"/>
        <end position="144"/>
    </location>
</feature>
<accession>S9P5P5</accession>
<feature type="region of interest" description="Disordered" evidence="1">
    <location>
        <begin position="46"/>
        <end position="78"/>
    </location>
</feature>
<protein>
    <submittedName>
        <fullName evidence="2">Uncharacterized protein</fullName>
    </submittedName>
</protein>
<evidence type="ECO:0000313" key="2">
    <source>
        <dbReference type="EMBL" id="EPX57542.1"/>
    </source>
</evidence>
<dbReference type="AlphaFoldDB" id="S9P5P5"/>
<keyword evidence="3" id="KW-1185">Reference proteome</keyword>
<dbReference type="Proteomes" id="UP000011682">
    <property type="component" value="Unassembled WGS sequence"/>
</dbReference>
<evidence type="ECO:0000256" key="1">
    <source>
        <dbReference type="SAM" id="MobiDB-lite"/>
    </source>
</evidence>
<evidence type="ECO:0000313" key="3">
    <source>
        <dbReference type="Proteomes" id="UP000011682"/>
    </source>
</evidence>
<organism evidence="2 3">
    <name type="scientific">Cystobacter fuscus (strain ATCC 25194 / DSM 2262 / NBRC 100088 / M29)</name>
    <dbReference type="NCBI Taxonomy" id="1242864"/>
    <lineage>
        <taxon>Bacteria</taxon>
        <taxon>Pseudomonadati</taxon>
        <taxon>Myxococcota</taxon>
        <taxon>Myxococcia</taxon>
        <taxon>Myxococcales</taxon>
        <taxon>Cystobacterineae</taxon>
        <taxon>Archangiaceae</taxon>
        <taxon>Cystobacter</taxon>
    </lineage>
</organism>